<dbReference type="OrthoDB" id="10651707at2759"/>
<dbReference type="Proteomes" id="UP000294933">
    <property type="component" value="Unassembled WGS sequence"/>
</dbReference>
<keyword evidence="2" id="KW-1185">Reference proteome</keyword>
<dbReference type="EMBL" id="ML170167">
    <property type="protein sequence ID" value="TDL24217.1"/>
    <property type="molecule type" value="Genomic_DNA"/>
</dbReference>
<proteinExistence type="predicted"/>
<name>A0A4Y7Q979_9AGAM</name>
<sequence length="94" mass="10608">MINHLMLNLRQISNSQPDGGLEQTLTFPEPVFAANSFIGNLGAPLRENSEEIEREIDVFDGYEMHAHTKNNVRGSEHGDLGKTLHHEEEGWHCV</sequence>
<dbReference type="VEuPathDB" id="FungiDB:BD410DRAFT_113766"/>
<reference evidence="1 2" key="1">
    <citation type="submission" date="2018-06" db="EMBL/GenBank/DDBJ databases">
        <title>A transcriptomic atlas of mushroom development highlights an independent origin of complex multicellularity.</title>
        <authorList>
            <consortium name="DOE Joint Genome Institute"/>
            <person name="Krizsan K."/>
            <person name="Almasi E."/>
            <person name="Merenyi Z."/>
            <person name="Sahu N."/>
            <person name="Viragh M."/>
            <person name="Koszo T."/>
            <person name="Mondo S."/>
            <person name="Kiss B."/>
            <person name="Balint B."/>
            <person name="Kues U."/>
            <person name="Barry K."/>
            <person name="Hegedus J.C."/>
            <person name="Henrissat B."/>
            <person name="Johnson J."/>
            <person name="Lipzen A."/>
            <person name="Ohm R."/>
            <person name="Nagy I."/>
            <person name="Pangilinan J."/>
            <person name="Yan J."/>
            <person name="Xiong Y."/>
            <person name="Grigoriev I.V."/>
            <person name="Hibbett D.S."/>
            <person name="Nagy L.G."/>
        </authorList>
    </citation>
    <scope>NUCLEOTIDE SEQUENCE [LARGE SCALE GENOMIC DNA]</scope>
    <source>
        <strain evidence="1 2">SZMC22713</strain>
    </source>
</reference>
<evidence type="ECO:0000313" key="2">
    <source>
        <dbReference type="Proteomes" id="UP000294933"/>
    </source>
</evidence>
<gene>
    <name evidence="1" type="ORF">BD410DRAFT_113766</name>
</gene>
<accession>A0A4Y7Q979</accession>
<dbReference type="AlphaFoldDB" id="A0A4Y7Q979"/>
<protein>
    <submittedName>
        <fullName evidence="1">Uncharacterized protein</fullName>
    </submittedName>
</protein>
<evidence type="ECO:0000313" key="1">
    <source>
        <dbReference type="EMBL" id="TDL24217.1"/>
    </source>
</evidence>
<organism evidence="1 2">
    <name type="scientific">Rickenella mellea</name>
    <dbReference type="NCBI Taxonomy" id="50990"/>
    <lineage>
        <taxon>Eukaryota</taxon>
        <taxon>Fungi</taxon>
        <taxon>Dikarya</taxon>
        <taxon>Basidiomycota</taxon>
        <taxon>Agaricomycotina</taxon>
        <taxon>Agaricomycetes</taxon>
        <taxon>Hymenochaetales</taxon>
        <taxon>Rickenellaceae</taxon>
        <taxon>Rickenella</taxon>
    </lineage>
</organism>